<gene>
    <name evidence="1" type="ORF">NCTC12475_00675</name>
</gene>
<sequence length="97" mass="11087">MIWIILKKKYLNQCLLTKDNISIIQGDLAKNVEDIIEIRNNAEQTGINSSEIENFTNSIMATFEHISQTSNETLMDSENLHKVVDEISHVVDLIKDI</sequence>
<accession>A0A381DIH2</accession>
<dbReference type="SUPFAM" id="SSF58104">
    <property type="entry name" value="Methyl-accepting chemotaxis protein (MCP) signaling domain"/>
    <property type="match status" value="1"/>
</dbReference>
<evidence type="ECO:0000313" key="2">
    <source>
        <dbReference type="Proteomes" id="UP000254920"/>
    </source>
</evidence>
<dbReference type="AlphaFoldDB" id="A0A381DIH2"/>
<dbReference type="Proteomes" id="UP000254920">
    <property type="component" value="Unassembled WGS sequence"/>
</dbReference>
<keyword evidence="2" id="KW-1185">Reference proteome</keyword>
<evidence type="ECO:0000313" key="1">
    <source>
        <dbReference type="EMBL" id="SUX10478.1"/>
    </source>
</evidence>
<proteinExistence type="predicted"/>
<protein>
    <submittedName>
        <fullName evidence="1">Methyl-accepting chemotaxis protein</fullName>
    </submittedName>
</protein>
<dbReference type="EMBL" id="UFVD01000001">
    <property type="protein sequence ID" value="SUX10478.1"/>
    <property type="molecule type" value="Genomic_DNA"/>
</dbReference>
<organism evidence="1 2">
    <name type="scientific">Campylobacter sputorum subsp. sputorum</name>
    <dbReference type="NCBI Taxonomy" id="32024"/>
    <lineage>
        <taxon>Bacteria</taxon>
        <taxon>Pseudomonadati</taxon>
        <taxon>Campylobacterota</taxon>
        <taxon>Epsilonproteobacteria</taxon>
        <taxon>Campylobacterales</taxon>
        <taxon>Campylobacteraceae</taxon>
        <taxon>Campylobacter</taxon>
    </lineage>
</organism>
<reference evidence="1 2" key="1">
    <citation type="submission" date="2018-06" db="EMBL/GenBank/DDBJ databases">
        <authorList>
            <consortium name="Pathogen Informatics"/>
            <person name="Doyle S."/>
        </authorList>
    </citation>
    <scope>NUCLEOTIDE SEQUENCE [LARGE SCALE GENOMIC DNA]</scope>
    <source>
        <strain evidence="1 2">NCTC12475</strain>
    </source>
</reference>
<name>A0A381DIH2_9BACT</name>